<evidence type="ECO:0000256" key="15">
    <source>
        <dbReference type="PROSITE-ProRule" id="PRU00409"/>
    </source>
</evidence>
<dbReference type="PANTHER" id="PTHR23132">
    <property type="entry name" value="D-ALANINE--D-ALANINE LIGASE"/>
    <property type="match status" value="1"/>
</dbReference>
<keyword evidence="10 14" id="KW-0133">Cell shape</keyword>
<evidence type="ECO:0000256" key="2">
    <source>
        <dbReference type="ARBA" id="ARBA00001946"/>
    </source>
</evidence>
<dbReference type="Gene3D" id="3.40.50.20">
    <property type="match status" value="1"/>
</dbReference>
<evidence type="ECO:0000256" key="1">
    <source>
        <dbReference type="ARBA" id="ARBA00001936"/>
    </source>
</evidence>
<dbReference type="PROSITE" id="PS50975">
    <property type="entry name" value="ATP_GRASP"/>
    <property type="match status" value="1"/>
</dbReference>
<dbReference type="InterPro" id="IPR016185">
    <property type="entry name" value="PreATP-grasp_dom_sf"/>
</dbReference>
<dbReference type="InterPro" id="IPR005905">
    <property type="entry name" value="D_ala_D_ala"/>
</dbReference>
<evidence type="ECO:0000256" key="13">
    <source>
        <dbReference type="ARBA" id="ARBA00023316"/>
    </source>
</evidence>
<dbReference type="Gene3D" id="3.30.1490.20">
    <property type="entry name" value="ATP-grasp fold, A domain"/>
    <property type="match status" value="1"/>
</dbReference>
<keyword evidence="7" id="KW-0479">Metal-binding</keyword>
<dbReference type="InterPro" id="IPR011127">
    <property type="entry name" value="Dala_Dala_lig_N"/>
</dbReference>
<dbReference type="SUPFAM" id="SSF52440">
    <property type="entry name" value="PreATP-grasp domain"/>
    <property type="match status" value="1"/>
</dbReference>
<dbReference type="InterPro" id="IPR000291">
    <property type="entry name" value="D-Ala_lig_Van_CS"/>
</dbReference>
<evidence type="ECO:0000256" key="7">
    <source>
        <dbReference type="ARBA" id="ARBA00022723"/>
    </source>
</evidence>
<keyword evidence="5 14" id="KW-0963">Cytoplasm</keyword>
<evidence type="ECO:0000256" key="12">
    <source>
        <dbReference type="ARBA" id="ARBA00023211"/>
    </source>
</evidence>
<dbReference type="SUPFAM" id="SSF56059">
    <property type="entry name" value="Glutathione synthetase ATP-binding domain-like"/>
    <property type="match status" value="1"/>
</dbReference>
<dbReference type="EC" id="6.3.2.4" evidence="14"/>
<dbReference type="Pfam" id="PF07478">
    <property type="entry name" value="Dala_Dala_lig_C"/>
    <property type="match status" value="1"/>
</dbReference>
<evidence type="ECO:0000259" key="16">
    <source>
        <dbReference type="PROSITE" id="PS50975"/>
    </source>
</evidence>
<dbReference type="NCBIfam" id="TIGR01205">
    <property type="entry name" value="D_ala_D_alaTIGR"/>
    <property type="match status" value="1"/>
</dbReference>
<gene>
    <name evidence="14" type="primary">ddl</name>
    <name evidence="17" type="ORF">ACFQGP_03170</name>
</gene>
<keyword evidence="18" id="KW-1185">Reference proteome</keyword>
<comment type="subcellular location">
    <subcellularLocation>
        <location evidence="3 14">Cytoplasm</location>
    </subcellularLocation>
</comment>
<proteinExistence type="inferred from homology"/>
<evidence type="ECO:0000256" key="8">
    <source>
        <dbReference type="ARBA" id="ARBA00022741"/>
    </source>
</evidence>
<protein>
    <recommendedName>
        <fullName evidence="14">D-alanine--D-alanine ligase</fullName>
        <ecNumber evidence="14">6.3.2.4</ecNumber>
    </recommendedName>
    <alternativeName>
        <fullName evidence="14">D-Ala-D-Ala ligase</fullName>
    </alternativeName>
    <alternativeName>
        <fullName evidence="14">D-alanylalanine synthetase</fullName>
    </alternativeName>
</protein>
<organism evidence="17 18">
    <name type="scientific">Loigolactobacillus jiayinensis</name>
    <dbReference type="NCBI Taxonomy" id="2486016"/>
    <lineage>
        <taxon>Bacteria</taxon>
        <taxon>Bacillati</taxon>
        <taxon>Bacillota</taxon>
        <taxon>Bacilli</taxon>
        <taxon>Lactobacillales</taxon>
        <taxon>Lactobacillaceae</taxon>
        <taxon>Loigolactobacillus</taxon>
    </lineage>
</organism>
<dbReference type="GO" id="GO:0008716">
    <property type="term" value="F:D-alanine-D-alanine ligase activity"/>
    <property type="evidence" value="ECO:0007669"/>
    <property type="project" value="UniProtKB-EC"/>
</dbReference>
<comment type="function">
    <text evidence="14">Cell wall formation.</text>
</comment>
<comment type="pathway">
    <text evidence="14">Cell wall biogenesis; peptidoglycan biosynthesis.</text>
</comment>
<dbReference type="PROSITE" id="PS00843">
    <property type="entry name" value="DALA_DALA_LIGASE_1"/>
    <property type="match status" value="1"/>
</dbReference>
<evidence type="ECO:0000313" key="17">
    <source>
        <dbReference type="EMBL" id="MFC6169578.1"/>
    </source>
</evidence>
<dbReference type="PIRSF" id="PIRSF039102">
    <property type="entry name" value="Ddl/VanB"/>
    <property type="match status" value="1"/>
</dbReference>
<dbReference type="PANTHER" id="PTHR23132:SF23">
    <property type="entry name" value="D-ALANINE--D-ALANINE LIGASE B"/>
    <property type="match status" value="1"/>
</dbReference>
<keyword evidence="8 15" id="KW-0547">Nucleotide-binding</keyword>
<comment type="caution">
    <text evidence="17">The sequence shown here is derived from an EMBL/GenBank/DDBJ whole genome shotgun (WGS) entry which is preliminary data.</text>
</comment>
<dbReference type="InterPro" id="IPR011095">
    <property type="entry name" value="Dala_Dala_lig_C"/>
</dbReference>
<dbReference type="Proteomes" id="UP001596289">
    <property type="component" value="Unassembled WGS sequence"/>
</dbReference>
<dbReference type="NCBIfam" id="NF002378">
    <property type="entry name" value="PRK01372.1"/>
    <property type="match status" value="1"/>
</dbReference>
<keyword evidence="12" id="KW-0464">Manganese</keyword>
<dbReference type="HAMAP" id="MF_00047">
    <property type="entry name" value="Dala_Dala_lig"/>
    <property type="match status" value="1"/>
</dbReference>
<dbReference type="Gene3D" id="3.30.470.20">
    <property type="entry name" value="ATP-grasp fold, B domain"/>
    <property type="match status" value="1"/>
</dbReference>
<reference evidence="18" key="1">
    <citation type="journal article" date="2019" name="Int. J. Syst. Evol. Microbiol.">
        <title>The Global Catalogue of Microorganisms (GCM) 10K type strain sequencing project: providing services to taxonomists for standard genome sequencing and annotation.</title>
        <authorList>
            <consortium name="The Broad Institute Genomics Platform"/>
            <consortium name="The Broad Institute Genome Sequencing Center for Infectious Disease"/>
            <person name="Wu L."/>
            <person name="Ma J."/>
        </authorList>
    </citation>
    <scope>NUCLEOTIDE SEQUENCE [LARGE SCALE GENOMIC DNA]</scope>
    <source>
        <strain evidence="18">CCM 8904</strain>
    </source>
</reference>
<name>A0ABW1RCS9_9LACO</name>
<feature type="domain" description="ATP-grasp" evidence="16">
    <location>
        <begin position="146"/>
        <end position="338"/>
    </location>
</feature>
<evidence type="ECO:0000256" key="10">
    <source>
        <dbReference type="ARBA" id="ARBA00022960"/>
    </source>
</evidence>
<keyword evidence="13 14" id="KW-0961">Cell wall biogenesis/degradation</keyword>
<accession>A0ABW1RCS9</accession>
<keyword evidence="6 14" id="KW-0436">Ligase</keyword>
<dbReference type="InterPro" id="IPR013815">
    <property type="entry name" value="ATP_grasp_subdomain_1"/>
</dbReference>
<dbReference type="InterPro" id="IPR011761">
    <property type="entry name" value="ATP-grasp"/>
</dbReference>
<evidence type="ECO:0000256" key="6">
    <source>
        <dbReference type="ARBA" id="ARBA00022598"/>
    </source>
</evidence>
<evidence type="ECO:0000256" key="11">
    <source>
        <dbReference type="ARBA" id="ARBA00022984"/>
    </source>
</evidence>
<evidence type="ECO:0000313" key="18">
    <source>
        <dbReference type="Proteomes" id="UP001596289"/>
    </source>
</evidence>
<dbReference type="Pfam" id="PF01820">
    <property type="entry name" value="Dala_Dala_lig_N"/>
    <property type="match status" value="1"/>
</dbReference>
<dbReference type="EMBL" id="JBHSSL010000020">
    <property type="protein sequence ID" value="MFC6169578.1"/>
    <property type="molecule type" value="Genomic_DNA"/>
</dbReference>
<evidence type="ECO:0000256" key="9">
    <source>
        <dbReference type="ARBA" id="ARBA00022840"/>
    </source>
</evidence>
<evidence type="ECO:0000256" key="3">
    <source>
        <dbReference type="ARBA" id="ARBA00004496"/>
    </source>
</evidence>
<evidence type="ECO:0000256" key="5">
    <source>
        <dbReference type="ARBA" id="ARBA00022490"/>
    </source>
</evidence>
<keyword evidence="11 14" id="KW-0573">Peptidoglycan synthesis</keyword>
<sequence>MKIVVLAGGRSPERNVSLSSGAKITNALREKGHAAVLIDLFLGDTLSDVHTVAEVFQRPAPAADYAISEEIITNDAIDALRTDATKGLFGPNVLEICTAADIVFLGLHGEAGENGKVQATFDLFGICYTGSDFISSGVTMNKRLAKQLLLQNKITTARYATVKVGQATPKLDFNFPIVVKPAQGGSSIGMEIVYDQETLVAALTTAWQFDNEVVLEEYIAGREFSVGVLNGQALPAIEITVADGWYDYEHKYQDNGATYQTPPQIPAAVHQQMQAMALQTMAALGLTNYGRIDFLWDGTTIYVIEGNSLPGMTPHSLLPQEAAAVGISYADLCEQIIAGKLAQGKV</sequence>
<evidence type="ECO:0000256" key="4">
    <source>
        <dbReference type="ARBA" id="ARBA00010871"/>
    </source>
</evidence>
<dbReference type="RefSeq" id="WP_125551384.1">
    <property type="nucleotide sequence ID" value="NZ_JBHSSL010000020.1"/>
</dbReference>
<keyword evidence="9 15" id="KW-0067">ATP-binding</keyword>
<evidence type="ECO:0000256" key="14">
    <source>
        <dbReference type="HAMAP-Rule" id="MF_00047"/>
    </source>
</evidence>
<comment type="cofactor">
    <cofactor evidence="2">
        <name>Mg(2+)</name>
        <dbReference type="ChEBI" id="CHEBI:18420"/>
    </cofactor>
</comment>
<comment type="catalytic activity">
    <reaction evidence="14">
        <text>2 D-alanine + ATP = D-alanyl-D-alanine + ADP + phosphate + H(+)</text>
        <dbReference type="Rhea" id="RHEA:11224"/>
        <dbReference type="ChEBI" id="CHEBI:15378"/>
        <dbReference type="ChEBI" id="CHEBI:30616"/>
        <dbReference type="ChEBI" id="CHEBI:43474"/>
        <dbReference type="ChEBI" id="CHEBI:57416"/>
        <dbReference type="ChEBI" id="CHEBI:57822"/>
        <dbReference type="ChEBI" id="CHEBI:456216"/>
        <dbReference type="EC" id="6.3.2.4"/>
    </reaction>
</comment>
<comment type="similarity">
    <text evidence="4 14">Belongs to the D-alanine--D-alanine ligase family.</text>
</comment>
<comment type="cofactor">
    <cofactor evidence="1">
        <name>Mn(2+)</name>
        <dbReference type="ChEBI" id="CHEBI:29035"/>
    </cofactor>
</comment>
<dbReference type="SMART" id="SM01209">
    <property type="entry name" value="GARS_A"/>
    <property type="match status" value="1"/>
</dbReference>